<accession>A0ABD0YMQ2</accession>
<protein>
    <submittedName>
        <fullName evidence="1">Uncharacterized protein</fullName>
    </submittedName>
</protein>
<dbReference type="EMBL" id="JBFDAA010000005">
    <property type="protein sequence ID" value="KAL1132541.1"/>
    <property type="molecule type" value="Genomic_DNA"/>
</dbReference>
<dbReference type="Proteomes" id="UP001558652">
    <property type="component" value="Unassembled WGS sequence"/>
</dbReference>
<dbReference type="AlphaFoldDB" id="A0ABD0YMQ2"/>
<evidence type="ECO:0000313" key="1">
    <source>
        <dbReference type="EMBL" id="KAL1132541.1"/>
    </source>
</evidence>
<proteinExistence type="predicted"/>
<sequence>MASKRLNMFYENKKQETTEITLYCYMELYCDYPQSLMLKMASKRRNMFHKNKKQEATEIVGTNRMWLTALVVLWPDSQMASMNPIPMASIMTKESASWRGPTSHMSIMKQGMTTDMAEVAQSRSMVQASELPSPRARPATPSHNHIASFSPTNFQLFSPPSNNACDRMQHNCVKFP</sequence>
<name>A0ABD0YMQ2_9HEMI</name>
<reference evidence="1 2" key="1">
    <citation type="submission" date="2024-07" db="EMBL/GenBank/DDBJ databases">
        <title>Chromosome-level genome assembly of the water stick insect Ranatra chinensis (Heteroptera: Nepidae).</title>
        <authorList>
            <person name="Liu X."/>
        </authorList>
    </citation>
    <scope>NUCLEOTIDE SEQUENCE [LARGE SCALE GENOMIC DNA]</scope>
    <source>
        <strain evidence="1">Cailab_2021Rc</strain>
        <tissue evidence="1">Muscle</tissue>
    </source>
</reference>
<keyword evidence="2" id="KW-1185">Reference proteome</keyword>
<gene>
    <name evidence="1" type="ORF">AAG570_010496</name>
</gene>
<comment type="caution">
    <text evidence="1">The sequence shown here is derived from an EMBL/GenBank/DDBJ whole genome shotgun (WGS) entry which is preliminary data.</text>
</comment>
<organism evidence="1 2">
    <name type="scientific">Ranatra chinensis</name>
    <dbReference type="NCBI Taxonomy" id="642074"/>
    <lineage>
        <taxon>Eukaryota</taxon>
        <taxon>Metazoa</taxon>
        <taxon>Ecdysozoa</taxon>
        <taxon>Arthropoda</taxon>
        <taxon>Hexapoda</taxon>
        <taxon>Insecta</taxon>
        <taxon>Pterygota</taxon>
        <taxon>Neoptera</taxon>
        <taxon>Paraneoptera</taxon>
        <taxon>Hemiptera</taxon>
        <taxon>Heteroptera</taxon>
        <taxon>Panheteroptera</taxon>
        <taxon>Nepomorpha</taxon>
        <taxon>Nepidae</taxon>
        <taxon>Ranatrinae</taxon>
        <taxon>Ranatra</taxon>
    </lineage>
</organism>
<evidence type="ECO:0000313" key="2">
    <source>
        <dbReference type="Proteomes" id="UP001558652"/>
    </source>
</evidence>